<evidence type="ECO:0000313" key="2">
    <source>
        <dbReference type="EMBL" id="SHJ33582.1"/>
    </source>
</evidence>
<sequence>MNDHDVVIVGGGAAGLTLAHRLAGVNHPGGAPVRVALLEPPLGPHTPPPRTWCFWEPDGGDWDDLLAARWRRLTVVGPDGASRTAPADPFVYKMLRSTDLESRVRSGFGGRVEPVPLLVEGVRDGADGAVVEGVMPDGSPARLTASWVFDSRPPRPLPPGRTLLFQHFRGWFVRTPGDAFDPGAAVLMDFRPPQPENAVAFAYVLPLSAREALVEYTEFGPAPLATAEYDRLLAAHCARLGLAGFEVTAAEQGVIPMTDAPLRPRAGRRVFRIGTAGGATRPSTGYTFSGVLRQTAAVARALEHGRVPVPPVPHRRRHLAMDAVLLRALATGRVRGAEFFTRLLAPDRLGDVLAFLDGGTRLPRELALGLRTPVGPMSLTALDHLWYSARTALTRDRGPARPPTASPGARRRPAR</sequence>
<dbReference type="STRING" id="758803.SAMN05421803_105149"/>
<reference evidence="2 3" key="1">
    <citation type="submission" date="2016-11" db="EMBL/GenBank/DDBJ databases">
        <authorList>
            <person name="Jaros S."/>
            <person name="Januszkiewicz K."/>
            <person name="Wedrychowicz H."/>
        </authorList>
    </citation>
    <scope>NUCLEOTIDE SEQUENCE [LARGE SCALE GENOMIC DNA]</scope>
    <source>
        <strain evidence="2 3">CGMCC 4.5723</strain>
    </source>
</reference>
<feature type="region of interest" description="Disordered" evidence="1">
    <location>
        <begin position="393"/>
        <end position="415"/>
    </location>
</feature>
<dbReference type="Proteomes" id="UP000184452">
    <property type="component" value="Unassembled WGS sequence"/>
</dbReference>
<dbReference type="OrthoDB" id="24355at2"/>
<dbReference type="Pfam" id="PF05834">
    <property type="entry name" value="Lycopene_cycl"/>
    <property type="match status" value="1"/>
</dbReference>
<evidence type="ECO:0000256" key="1">
    <source>
        <dbReference type="SAM" id="MobiDB-lite"/>
    </source>
</evidence>
<dbReference type="EMBL" id="FQZK01000005">
    <property type="protein sequence ID" value="SHJ33582.1"/>
    <property type="molecule type" value="Genomic_DNA"/>
</dbReference>
<organism evidence="2 3">
    <name type="scientific">Nocardiopsis flavescens</name>
    <dbReference type="NCBI Taxonomy" id="758803"/>
    <lineage>
        <taxon>Bacteria</taxon>
        <taxon>Bacillati</taxon>
        <taxon>Actinomycetota</taxon>
        <taxon>Actinomycetes</taxon>
        <taxon>Streptosporangiales</taxon>
        <taxon>Nocardiopsidaceae</taxon>
        <taxon>Nocardiopsis</taxon>
    </lineage>
</organism>
<evidence type="ECO:0000313" key="3">
    <source>
        <dbReference type="Proteomes" id="UP000184452"/>
    </source>
</evidence>
<dbReference type="InterPro" id="IPR036188">
    <property type="entry name" value="FAD/NAD-bd_sf"/>
</dbReference>
<dbReference type="SUPFAM" id="SSF51905">
    <property type="entry name" value="FAD/NAD(P)-binding domain"/>
    <property type="match status" value="1"/>
</dbReference>
<accession>A0A1M6IGM6</accession>
<protein>
    <submittedName>
        <fullName evidence="2">Lycopene beta-cyclase</fullName>
    </submittedName>
</protein>
<dbReference type="RefSeq" id="WP_073378601.1">
    <property type="nucleotide sequence ID" value="NZ_FQZK01000005.1"/>
</dbReference>
<proteinExistence type="predicted"/>
<keyword evidence="3" id="KW-1185">Reference proteome</keyword>
<name>A0A1M6IGM6_9ACTN</name>
<gene>
    <name evidence="2" type="ORF">SAMN05421803_105149</name>
</gene>
<dbReference type="Gene3D" id="3.50.50.60">
    <property type="entry name" value="FAD/NAD(P)-binding domain"/>
    <property type="match status" value="1"/>
</dbReference>
<dbReference type="AlphaFoldDB" id="A0A1M6IGM6"/>